<evidence type="ECO:0000313" key="3">
    <source>
        <dbReference type="Proteomes" id="UP000076744"/>
    </source>
</evidence>
<accession>A0A167NDV9</accession>
<evidence type="ECO:0000313" key="2">
    <source>
        <dbReference type="EMBL" id="OAA55448.1"/>
    </source>
</evidence>
<dbReference type="AlphaFoldDB" id="A0A167NDV9"/>
<dbReference type="RefSeq" id="XP_018701301.1">
    <property type="nucleotide sequence ID" value="XM_018851562.1"/>
</dbReference>
<dbReference type="InterPro" id="IPR025337">
    <property type="entry name" value="Questin_oxidase-like"/>
</dbReference>
<sequence length="446" mass="50154">MASPTRFNIGADETGLLGIKQTPEAAAKLSALLQEDMEISHHLLALYGTGATPDDIQRGYDDNKTYQLKRNEQGEKALSALRENYDEATKEFFGRGRYYGDFLRFYQGEIKEHGYQATVLKYLINNEQNFRRLFGGLLHPYLQLMYGLEWAQPALVAEGLAQASVHKDAYGELFASVDEKARKNPPAALRHLADLLDSIGAEYPHLVAESPHLVAESRWEDGDGSQTAVLNRIPDQVADYLAANVSVSADDDFSEQVDSMVHACAYLAATAIFHPPHKPKFDFFIIHHNNLTPAFIWLKDQDWIPAAARARLLEWKLRAGVLTFLSRGSPRLDLEALRRYVPRDVQRGGTAVRTPEELLPRLHAVPDDGHVIKVARAMLLAQRATRPYLERAERPAWVRIADDETWLKAHYALLDSVEGADVDSGKEPRWVRSAGFDSAWEDVPKM</sequence>
<dbReference type="GO" id="GO:0016491">
    <property type="term" value="F:oxidoreductase activity"/>
    <property type="evidence" value="ECO:0007669"/>
    <property type="project" value="UniProtKB-KW"/>
</dbReference>
<keyword evidence="1" id="KW-0560">Oxidoreductase</keyword>
<comment type="caution">
    <text evidence="2">The sequence shown here is derived from an EMBL/GenBank/DDBJ whole genome shotgun (WGS) entry which is preliminary data.</text>
</comment>
<dbReference type="PANTHER" id="PTHR35870:SF1">
    <property type="entry name" value="PROTEIN, PUTATIVE (AFU_ORTHOLOGUE AFUA_5G03330)-RELATED"/>
    <property type="match status" value="1"/>
</dbReference>
<organism evidence="2 3">
    <name type="scientific">Cordyceps fumosorosea (strain ARSEF 2679)</name>
    <name type="common">Isaria fumosorosea</name>
    <dbReference type="NCBI Taxonomy" id="1081104"/>
    <lineage>
        <taxon>Eukaryota</taxon>
        <taxon>Fungi</taxon>
        <taxon>Dikarya</taxon>
        <taxon>Ascomycota</taxon>
        <taxon>Pezizomycotina</taxon>
        <taxon>Sordariomycetes</taxon>
        <taxon>Hypocreomycetidae</taxon>
        <taxon>Hypocreales</taxon>
        <taxon>Cordycipitaceae</taxon>
        <taxon>Cordyceps</taxon>
    </lineage>
</organism>
<name>A0A167NDV9_CORFA</name>
<evidence type="ECO:0000256" key="1">
    <source>
        <dbReference type="ARBA" id="ARBA00023002"/>
    </source>
</evidence>
<keyword evidence="3" id="KW-1185">Reference proteome</keyword>
<gene>
    <name evidence="2" type="ORF">ISF_07959</name>
</gene>
<dbReference type="Proteomes" id="UP000076744">
    <property type="component" value="Unassembled WGS sequence"/>
</dbReference>
<proteinExistence type="predicted"/>
<dbReference type="GeneID" id="30024251"/>
<dbReference type="STRING" id="1081104.A0A167NDV9"/>
<dbReference type="OrthoDB" id="10004862at2759"/>
<dbReference type="EMBL" id="AZHB01000025">
    <property type="protein sequence ID" value="OAA55448.1"/>
    <property type="molecule type" value="Genomic_DNA"/>
</dbReference>
<dbReference type="PANTHER" id="PTHR35870">
    <property type="entry name" value="PROTEIN, PUTATIVE (AFU_ORTHOLOGUE AFUA_5G03330)-RELATED"/>
    <property type="match status" value="1"/>
</dbReference>
<protein>
    <recommendedName>
        <fullName evidence="4">HypA-like protein</fullName>
    </recommendedName>
</protein>
<dbReference type="Pfam" id="PF14027">
    <property type="entry name" value="Questin_oxidase"/>
    <property type="match status" value="1"/>
</dbReference>
<evidence type="ECO:0008006" key="4">
    <source>
        <dbReference type="Google" id="ProtNLM"/>
    </source>
</evidence>
<reference evidence="2 3" key="1">
    <citation type="journal article" date="2016" name="Genome Biol. Evol.">
        <title>Divergent and convergent evolution of fungal pathogenicity.</title>
        <authorList>
            <person name="Shang Y."/>
            <person name="Xiao G."/>
            <person name="Zheng P."/>
            <person name="Cen K."/>
            <person name="Zhan S."/>
            <person name="Wang C."/>
        </authorList>
    </citation>
    <scope>NUCLEOTIDE SEQUENCE [LARGE SCALE GENOMIC DNA]</scope>
    <source>
        <strain evidence="2 3">ARSEF 2679</strain>
    </source>
</reference>